<proteinExistence type="predicted"/>
<evidence type="ECO:0000313" key="3">
    <source>
        <dbReference type="Proteomes" id="UP001597368"/>
    </source>
</evidence>
<name>A0ABW4TDI0_9ACTN</name>
<keyword evidence="1" id="KW-0812">Transmembrane</keyword>
<protein>
    <recommendedName>
        <fullName evidence="4">Integral membrane protein</fullName>
    </recommendedName>
</protein>
<feature type="transmembrane region" description="Helical" evidence="1">
    <location>
        <begin position="87"/>
        <end position="106"/>
    </location>
</feature>
<dbReference type="EMBL" id="JBHUFV010000104">
    <property type="protein sequence ID" value="MFD1940070.1"/>
    <property type="molecule type" value="Genomic_DNA"/>
</dbReference>
<gene>
    <name evidence="2" type="ORF">ACFSKW_52305</name>
</gene>
<feature type="transmembrane region" description="Helical" evidence="1">
    <location>
        <begin position="12"/>
        <end position="32"/>
    </location>
</feature>
<feature type="transmembrane region" description="Helical" evidence="1">
    <location>
        <begin position="143"/>
        <end position="164"/>
    </location>
</feature>
<evidence type="ECO:0000313" key="2">
    <source>
        <dbReference type="EMBL" id="MFD1940070.1"/>
    </source>
</evidence>
<evidence type="ECO:0008006" key="4">
    <source>
        <dbReference type="Google" id="ProtNLM"/>
    </source>
</evidence>
<feature type="transmembrane region" description="Helical" evidence="1">
    <location>
        <begin position="112"/>
        <end position="131"/>
    </location>
</feature>
<dbReference type="Proteomes" id="UP001597368">
    <property type="component" value="Unassembled WGS sequence"/>
</dbReference>
<sequence length="167" mass="17054">MNARDTGAAPERVEFAGAVYGSLLAASVVVGSTAEGGPPAAGELMVLLICTGVVFWITHVYAQIVSHGYPIKPLTWESLRAVARHEWPLAQASFPPAIAAALAAGLGLSNTVAAWAALCVAVAGQVVWAVAAAVRIHASTRVVVVSGIANLVLGLVLVTLKTVISTH</sequence>
<keyword evidence="1" id="KW-1133">Transmembrane helix</keyword>
<organism evidence="2 3">
    <name type="scientific">Nonomuraea mangrovi</name>
    <dbReference type="NCBI Taxonomy" id="2316207"/>
    <lineage>
        <taxon>Bacteria</taxon>
        <taxon>Bacillati</taxon>
        <taxon>Actinomycetota</taxon>
        <taxon>Actinomycetes</taxon>
        <taxon>Streptosporangiales</taxon>
        <taxon>Streptosporangiaceae</taxon>
        <taxon>Nonomuraea</taxon>
    </lineage>
</organism>
<evidence type="ECO:0000256" key="1">
    <source>
        <dbReference type="SAM" id="Phobius"/>
    </source>
</evidence>
<accession>A0ABW4TDI0</accession>
<reference evidence="3" key="1">
    <citation type="journal article" date="2019" name="Int. J. Syst. Evol. Microbiol.">
        <title>The Global Catalogue of Microorganisms (GCM) 10K type strain sequencing project: providing services to taxonomists for standard genome sequencing and annotation.</title>
        <authorList>
            <consortium name="The Broad Institute Genomics Platform"/>
            <consortium name="The Broad Institute Genome Sequencing Center for Infectious Disease"/>
            <person name="Wu L."/>
            <person name="Ma J."/>
        </authorList>
    </citation>
    <scope>NUCLEOTIDE SEQUENCE [LARGE SCALE GENOMIC DNA]</scope>
    <source>
        <strain evidence="3">ICMP 6774ER</strain>
    </source>
</reference>
<keyword evidence="1" id="KW-0472">Membrane</keyword>
<feature type="transmembrane region" description="Helical" evidence="1">
    <location>
        <begin position="44"/>
        <end position="66"/>
    </location>
</feature>
<dbReference type="RefSeq" id="WP_379582938.1">
    <property type="nucleotide sequence ID" value="NZ_JBHUFV010000104.1"/>
</dbReference>
<keyword evidence="3" id="KW-1185">Reference proteome</keyword>
<comment type="caution">
    <text evidence="2">The sequence shown here is derived from an EMBL/GenBank/DDBJ whole genome shotgun (WGS) entry which is preliminary data.</text>
</comment>